<evidence type="ECO:0000259" key="1">
    <source>
        <dbReference type="Pfam" id="PF25840"/>
    </source>
</evidence>
<feature type="domain" description="Broad-specificity ulvan lyase C-terminal" evidence="2">
    <location>
        <begin position="361"/>
        <end position="584"/>
    </location>
</feature>
<sequence>MNGIASELLKTWCDGMISTQIHEPEDPTRHGALYCPACQSIHGRCMDAVYPLLHMAKSTGQDKYLEAGIAVFEWSQNVSCPDGSWTVVADPNSWKGITVFGATALAEALHHHGDLLDSATRERWTERLEQAAEYVFKNFDLEFANINYGFSAIYALNLLGKYLNNPRYVERSKELAKGVKRYFTAPNTLIFGEAKPVNRHSARGLLPVDLGYNVEESLNGLALYAQSENDEELLDLIDRSLASHLEFMLPDGGWDNSWGTRQFKWTYWGSRTSDGCQITYSLLADRNAAFAKAAFKNTHLLQRCTSRDGLLYGGLHYEQEGIEPCVHHTFTHAKPLTFLLDHAIELKTHVAHLPREDRYGIRSFPEIATHLVSIGPWRGTITAYDFLYRPNVQQATGGALSLLWHEAAGLLCSASMAQYVLVEPHNQQTPSNPEDLPLTPRLECERQGQTYSNLFDLSAEVTVKSDSESTRFDVDTHLTNDAYVSLPNSCHLSYRFAYESVSIEVEAPTSYSFVLPIISSSNETIDHTDACEVLITKQKSRVRVRSNNPISVGHRFFNLVPGLQAVPIKAKIEGDSPLVINISVDSI</sequence>
<gene>
    <name evidence="3" type="ORF">JIN87_06280</name>
</gene>
<dbReference type="AlphaFoldDB" id="A0A934VQG4"/>
<keyword evidence="4" id="KW-1185">Reference proteome</keyword>
<proteinExistence type="predicted"/>
<dbReference type="InterPro" id="IPR058908">
    <property type="entry name" value="P29_C"/>
</dbReference>
<organism evidence="3 4">
    <name type="scientific">Pelagicoccus mobilis</name>
    <dbReference type="NCBI Taxonomy" id="415221"/>
    <lineage>
        <taxon>Bacteria</taxon>
        <taxon>Pseudomonadati</taxon>
        <taxon>Verrucomicrobiota</taxon>
        <taxon>Opitutia</taxon>
        <taxon>Puniceicoccales</taxon>
        <taxon>Pelagicoccaceae</taxon>
        <taxon>Pelagicoccus</taxon>
    </lineage>
</organism>
<accession>A0A934VQG4</accession>
<dbReference type="Pfam" id="PF25840">
    <property type="entry name" value="Ulvan_lyase_N"/>
    <property type="match status" value="1"/>
</dbReference>
<dbReference type="EMBL" id="JAENIL010000009">
    <property type="protein sequence ID" value="MBK1876469.1"/>
    <property type="molecule type" value="Genomic_DNA"/>
</dbReference>
<evidence type="ECO:0000313" key="4">
    <source>
        <dbReference type="Proteomes" id="UP000617628"/>
    </source>
</evidence>
<dbReference type="Pfam" id="PF25841">
    <property type="entry name" value="Ulvan_lyase_C"/>
    <property type="match status" value="1"/>
</dbReference>
<dbReference type="GO" id="GO:0005975">
    <property type="term" value="P:carbohydrate metabolic process"/>
    <property type="evidence" value="ECO:0007669"/>
    <property type="project" value="InterPro"/>
</dbReference>
<dbReference type="SUPFAM" id="SSF48208">
    <property type="entry name" value="Six-hairpin glycosidases"/>
    <property type="match status" value="2"/>
</dbReference>
<dbReference type="RefSeq" id="WP_200354686.1">
    <property type="nucleotide sequence ID" value="NZ_JAENIL010000009.1"/>
</dbReference>
<feature type="domain" description="Broad-specificity ulvan lyase N-terminal" evidence="1">
    <location>
        <begin position="9"/>
        <end position="348"/>
    </location>
</feature>
<comment type="caution">
    <text evidence="3">The sequence shown here is derived from an EMBL/GenBank/DDBJ whole genome shotgun (WGS) entry which is preliminary data.</text>
</comment>
<dbReference type="InterPro" id="IPR058907">
    <property type="entry name" value="P29_N"/>
</dbReference>
<evidence type="ECO:0000313" key="3">
    <source>
        <dbReference type="EMBL" id="MBK1876469.1"/>
    </source>
</evidence>
<reference evidence="3" key="1">
    <citation type="submission" date="2021-01" db="EMBL/GenBank/DDBJ databases">
        <title>Modified the classification status of verrucomicrobia.</title>
        <authorList>
            <person name="Feng X."/>
        </authorList>
    </citation>
    <scope>NUCLEOTIDE SEQUENCE</scope>
    <source>
        <strain evidence="3">KCTC 13126</strain>
    </source>
</reference>
<protein>
    <submittedName>
        <fullName evidence="3">Uncharacterized protein</fullName>
    </submittedName>
</protein>
<evidence type="ECO:0000259" key="2">
    <source>
        <dbReference type="Pfam" id="PF25841"/>
    </source>
</evidence>
<dbReference type="InterPro" id="IPR008928">
    <property type="entry name" value="6-hairpin_glycosidase_sf"/>
</dbReference>
<dbReference type="Proteomes" id="UP000617628">
    <property type="component" value="Unassembled WGS sequence"/>
</dbReference>
<name>A0A934VQG4_9BACT</name>